<feature type="domain" description="Bcl-2 Bcl-2 homology region 1-3" evidence="7">
    <location>
        <begin position="89"/>
        <end position="190"/>
    </location>
</feature>
<evidence type="ECO:0000256" key="5">
    <source>
        <dbReference type="ARBA" id="ARBA00022989"/>
    </source>
</evidence>
<evidence type="ECO:0000256" key="4">
    <source>
        <dbReference type="ARBA" id="ARBA00022703"/>
    </source>
</evidence>
<comment type="similarity">
    <text evidence="2">Belongs to the Bcl-2 family.</text>
</comment>
<dbReference type="CDD" id="cd06845">
    <property type="entry name" value="Bcl-2_like"/>
    <property type="match status" value="1"/>
</dbReference>
<dbReference type="SUPFAM" id="SSF56854">
    <property type="entry name" value="Bcl-2 inhibitors of programmed cell death"/>
    <property type="match status" value="1"/>
</dbReference>
<dbReference type="PANTHER" id="PTHR11256">
    <property type="entry name" value="BCL-2 RELATED"/>
    <property type="match status" value="1"/>
</dbReference>
<dbReference type="InterPro" id="IPR036834">
    <property type="entry name" value="Bcl-2-like_sf"/>
</dbReference>
<name>A0ABN8M7C0_9CNID</name>
<evidence type="ECO:0000256" key="6">
    <source>
        <dbReference type="ARBA" id="ARBA00023136"/>
    </source>
</evidence>
<keyword evidence="5" id="KW-1133">Transmembrane helix</keyword>
<accession>A0ABN8M7C0</accession>
<evidence type="ECO:0000313" key="8">
    <source>
        <dbReference type="EMBL" id="CAH3025513.1"/>
    </source>
</evidence>
<sequence length="256" mass="29511">MATLQRPKIVKRLSWQDMSGPRIHLTRRIVQLQGNKVCADILEQARQMCNDYIEAKLERDGIKNRGLSFAFVNSTEKPSETTSLVSKRIQEVGELLELSYPRLYKDISSHVNVRFTSENAVHEVFNDVSSEILSDGLNWARIIALYTFAGALVSECCRDGRNRYVLDIGSWMYEFAALYLVDWIKGKGGWDDLLRAFPYGIRKTSRYPLILEVSRQWSSYLCAIVKTWFGTAFDFLSFSYKAYLRGMRNVSRKIST</sequence>
<dbReference type="PROSITE" id="PS01258">
    <property type="entry name" value="BH2"/>
    <property type="match status" value="1"/>
</dbReference>
<reference evidence="8 9" key="1">
    <citation type="submission" date="2022-05" db="EMBL/GenBank/DDBJ databases">
        <authorList>
            <consortium name="Genoscope - CEA"/>
            <person name="William W."/>
        </authorList>
    </citation>
    <scope>NUCLEOTIDE SEQUENCE [LARGE SCALE GENOMIC DNA]</scope>
</reference>
<evidence type="ECO:0000256" key="1">
    <source>
        <dbReference type="ARBA" id="ARBA00004167"/>
    </source>
</evidence>
<dbReference type="InterPro" id="IPR046371">
    <property type="entry name" value="Bcl-2_BH1-3"/>
</dbReference>
<gene>
    <name evidence="8" type="ORF">PEVE_00026296</name>
</gene>
<dbReference type="InterPro" id="IPR026298">
    <property type="entry name" value="Bcl-2_fam"/>
</dbReference>
<dbReference type="PRINTS" id="PR01862">
    <property type="entry name" value="BCL2FAMILY"/>
</dbReference>
<dbReference type="InterPro" id="IPR002475">
    <property type="entry name" value="Bcl2-like"/>
</dbReference>
<protein>
    <recommendedName>
        <fullName evidence="7">Bcl-2 Bcl-2 homology region 1-3 domain-containing protein</fullName>
    </recommendedName>
</protein>
<keyword evidence="4" id="KW-0053">Apoptosis</keyword>
<evidence type="ECO:0000313" key="9">
    <source>
        <dbReference type="Proteomes" id="UP001159427"/>
    </source>
</evidence>
<dbReference type="Proteomes" id="UP001159427">
    <property type="component" value="Unassembled WGS sequence"/>
</dbReference>
<evidence type="ECO:0000259" key="7">
    <source>
        <dbReference type="SMART" id="SM00337"/>
    </source>
</evidence>
<organism evidence="8 9">
    <name type="scientific">Porites evermanni</name>
    <dbReference type="NCBI Taxonomy" id="104178"/>
    <lineage>
        <taxon>Eukaryota</taxon>
        <taxon>Metazoa</taxon>
        <taxon>Cnidaria</taxon>
        <taxon>Anthozoa</taxon>
        <taxon>Hexacorallia</taxon>
        <taxon>Scleractinia</taxon>
        <taxon>Fungiina</taxon>
        <taxon>Poritidae</taxon>
        <taxon>Porites</taxon>
    </lineage>
</organism>
<dbReference type="InterPro" id="IPR020726">
    <property type="entry name" value="Bcl2_BH2_motif_CS"/>
</dbReference>
<evidence type="ECO:0000256" key="2">
    <source>
        <dbReference type="ARBA" id="ARBA00009458"/>
    </source>
</evidence>
<dbReference type="Gene3D" id="1.10.437.10">
    <property type="entry name" value="Blc2-like"/>
    <property type="match status" value="1"/>
</dbReference>
<comment type="caution">
    <text evidence="8">The sequence shown here is derived from an EMBL/GenBank/DDBJ whole genome shotgun (WGS) entry which is preliminary data.</text>
</comment>
<dbReference type="PANTHER" id="PTHR11256:SF48">
    <property type="entry name" value="BCL-2-RELATED OVARIAN KILLER PROTEIN"/>
    <property type="match status" value="1"/>
</dbReference>
<evidence type="ECO:0000256" key="3">
    <source>
        <dbReference type="ARBA" id="ARBA00022692"/>
    </source>
</evidence>
<comment type="subcellular location">
    <subcellularLocation>
        <location evidence="1">Membrane</location>
        <topology evidence="1">Single-pass membrane protein</topology>
    </subcellularLocation>
</comment>
<keyword evidence="6" id="KW-0472">Membrane</keyword>
<dbReference type="EMBL" id="CALNXI010000356">
    <property type="protein sequence ID" value="CAH3025513.1"/>
    <property type="molecule type" value="Genomic_DNA"/>
</dbReference>
<keyword evidence="9" id="KW-1185">Reference proteome</keyword>
<proteinExistence type="inferred from homology"/>
<dbReference type="PROSITE" id="PS50062">
    <property type="entry name" value="BCL2_FAMILY"/>
    <property type="match status" value="1"/>
</dbReference>
<keyword evidence="3" id="KW-0812">Transmembrane</keyword>
<dbReference type="Pfam" id="PF00452">
    <property type="entry name" value="Bcl-2"/>
    <property type="match status" value="1"/>
</dbReference>
<dbReference type="SMART" id="SM00337">
    <property type="entry name" value="BCL"/>
    <property type="match status" value="1"/>
</dbReference>